<comment type="similarity">
    <text evidence="1">Belongs to the ROK (NagC/XylR) family.</text>
</comment>
<organism evidence="2 3">
    <name type="scientific">Gryllotalpicola koreensis</name>
    <dbReference type="NCBI Taxonomy" id="993086"/>
    <lineage>
        <taxon>Bacteria</taxon>
        <taxon>Bacillati</taxon>
        <taxon>Actinomycetota</taxon>
        <taxon>Actinomycetes</taxon>
        <taxon>Micrococcales</taxon>
        <taxon>Microbacteriaceae</taxon>
        <taxon>Gryllotalpicola</taxon>
    </lineage>
</organism>
<evidence type="ECO:0000313" key="3">
    <source>
        <dbReference type="Proteomes" id="UP001501079"/>
    </source>
</evidence>
<dbReference type="SUPFAM" id="SSF46785">
    <property type="entry name" value="Winged helix' DNA-binding domain"/>
    <property type="match status" value="1"/>
</dbReference>
<dbReference type="PANTHER" id="PTHR18964:SF149">
    <property type="entry name" value="BIFUNCTIONAL UDP-N-ACETYLGLUCOSAMINE 2-EPIMERASE_N-ACETYLMANNOSAMINE KINASE"/>
    <property type="match status" value="1"/>
</dbReference>
<reference evidence="3" key="1">
    <citation type="journal article" date="2019" name="Int. J. Syst. Evol. Microbiol.">
        <title>The Global Catalogue of Microorganisms (GCM) 10K type strain sequencing project: providing services to taxonomists for standard genome sequencing and annotation.</title>
        <authorList>
            <consortium name="The Broad Institute Genomics Platform"/>
            <consortium name="The Broad Institute Genome Sequencing Center for Infectious Disease"/>
            <person name="Wu L."/>
            <person name="Ma J."/>
        </authorList>
    </citation>
    <scope>NUCLEOTIDE SEQUENCE [LARGE SCALE GENOMIC DNA]</scope>
    <source>
        <strain evidence="3">JCM 17591</strain>
    </source>
</reference>
<dbReference type="SUPFAM" id="SSF53067">
    <property type="entry name" value="Actin-like ATPase domain"/>
    <property type="match status" value="1"/>
</dbReference>
<dbReference type="EMBL" id="BAABBW010000001">
    <property type="protein sequence ID" value="GAA4168702.1"/>
    <property type="molecule type" value="Genomic_DNA"/>
</dbReference>
<dbReference type="Gene3D" id="1.10.10.10">
    <property type="entry name" value="Winged helix-like DNA-binding domain superfamily/Winged helix DNA-binding domain"/>
    <property type="match status" value="1"/>
</dbReference>
<gene>
    <name evidence="2" type="ORF">GCM10022287_04180</name>
</gene>
<dbReference type="InterPro" id="IPR043129">
    <property type="entry name" value="ATPase_NBD"/>
</dbReference>
<comment type="caution">
    <text evidence="2">The sequence shown here is derived from an EMBL/GenBank/DDBJ whole genome shotgun (WGS) entry which is preliminary data.</text>
</comment>
<sequence length="380" mass="39971">MRRRNLARVARVIRDQPGVHLSEVVTRTGLASGSVTSLVNALVKAEVVHEEATKETAGRGRPRRTLALADRWADLVAVRLTRTGIEARATTLAGRVLASRGQESRSGWSTAAAAGAIAELIDDVLGDHRRPGGVPFCTVSLPGVSHGGKLGATELSWNDIPAAELLEPLHSRHRRIEIRNDGNLATLAEWRVGVAQGVKNAAVILLGRGLGGSAIIDGHLFHGNGSPYGFGHTPVNPAGPACVCGLHGCIELYSSLQALARRLGEASRLNEMTSSDYARELDERAKRAEPEVLLALHDAQDRLREFCDLIGALLTPDVIVVTGQSAVLAPYLITDRVGSAGIPVLHGALGADAAIIGATLAAQERALSNPLSLASVGVEE</sequence>
<dbReference type="Pfam" id="PF00480">
    <property type="entry name" value="ROK"/>
    <property type="match status" value="1"/>
</dbReference>
<keyword evidence="3" id="KW-1185">Reference proteome</keyword>
<dbReference type="Proteomes" id="UP001501079">
    <property type="component" value="Unassembled WGS sequence"/>
</dbReference>
<name>A0ABP7ZRI3_9MICO</name>
<dbReference type="InterPro" id="IPR036388">
    <property type="entry name" value="WH-like_DNA-bd_sf"/>
</dbReference>
<proteinExistence type="inferred from homology"/>
<dbReference type="Gene3D" id="3.30.420.40">
    <property type="match status" value="2"/>
</dbReference>
<accession>A0ABP7ZRI3</accession>
<protein>
    <submittedName>
        <fullName evidence="2">ROK family transcriptional regulator</fullName>
    </submittedName>
</protein>
<dbReference type="RefSeq" id="WP_344751613.1">
    <property type="nucleotide sequence ID" value="NZ_BAABBW010000001.1"/>
</dbReference>
<dbReference type="InterPro" id="IPR036390">
    <property type="entry name" value="WH_DNA-bd_sf"/>
</dbReference>
<evidence type="ECO:0000256" key="1">
    <source>
        <dbReference type="ARBA" id="ARBA00006479"/>
    </source>
</evidence>
<evidence type="ECO:0000313" key="2">
    <source>
        <dbReference type="EMBL" id="GAA4168702.1"/>
    </source>
</evidence>
<dbReference type="InterPro" id="IPR000600">
    <property type="entry name" value="ROK"/>
</dbReference>
<dbReference type="PANTHER" id="PTHR18964">
    <property type="entry name" value="ROK (REPRESSOR, ORF, KINASE) FAMILY"/>
    <property type="match status" value="1"/>
</dbReference>